<evidence type="ECO:0000256" key="1">
    <source>
        <dbReference type="ARBA" id="ARBA00022614"/>
    </source>
</evidence>
<organism evidence="5">
    <name type="scientific">Fopius arisanus</name>
    <dbReference type="NCBI Taxonomy" id="64838"/>
    <lineage>
        <taxon>Eukaryota</taxon>
        <taxon>Metazoa</taxon>
        <taxon>Ecdysozoa</taxon>
        <taxon>Arthropoda</taxon>
        <taxon>Hexapoda</taxon>
        <taxon>Insecta</taxon>
        <taxon>Pterygota</taxon>
        <taxon>Neoptera</taxon>
        <taxon>Endopterygota</taxon>
        <taxon>Hymenoptera</taxon>
        <taxon>Apocrita</taxon>
        <taxon>Ichneumonoidea</taxon>
        <taxon>Braconidae</taxon>
        <taxon>Opiinae</taxon>
        <taxon>Fopius</taxon>
    </lineage>
</organism>
<gene>
    <name evidence="5" type="primary">LRSAM1_1</name>
    <name evidence="5" type="ORF">g.18210</name>
</gene>
<keyword evidence="1" id="KW-0433">Leucine-rich repeat</keyword>
<dbReference type="Pfam" id="PF00560">
    <property type="entry name" value="LRR_1"/>
    <property type="match status" value="1"/>
</dbReference>
<dbReference type="InterPro" id="IPR001611">
    <property type="entry name" value="Leu-rich_rpt"/>
</dbReference>
<dbReference type="EMBL" id="GBYB01011078">
    <property type="protein sequence ID" value="JAG80845.1"/>
    <property type="molecule type" value="Transcribed_RNA"/>
</dbReference>
<keyword evidence="2" id="KW-0677">Repeat</keyword>
<evidence type="ECO:0000256" key="3">
    <source>
        <dbReference type="SAM" id="Coils"/>
    </source>
</evidence>
<sequence length="743" mass="84740">MSFRKHGTKGNVDYKARLEHKLYLARETPEPIFDVSDCGLKSVPSGVYSLCKVFRKRELKLGKNRLSSLTGGGALSDLSLLTVLDLSDNEFTSLPSEISFLTSLEELYLQNNGLRKLPEELTELPNLISLNLSNNKLKSLPETMGNLKTLNILDISKNQGITQLPKSLALAERLVHVNLDGLTLSYPPDYVTQGGAIAIIAFLALELGLDSRARDEFLDGQVEMGRLKFDESENCGTKKDDDVQATLTKLDREKERRQNALLEVERMIREQQEYELGLQSMYKDQRKKLLEDLAIQQSKLAEQIEKVQQEREVNRVRLLSGIYDAEREADNVIKEFLRSSEAERQAQAELHEREIKEELELLSQCHSDQSSCRTRETLIAMEELLEKELLNQKKVEEYTKFRECTAQSLLSLELRSNEHLASVAKDQKRDREGLLERLRKDEVLQKAALAALLERSDARSWSIVQQVNLVQSQLVVLTNIELERKKLEINQQINDIAQRRVILSGILESLLAQQEKRRAELLETINQIEQQRQTRRDSLFWLMQYQSLMNQRPQGLLEGLEPTLVRHVAIAGALHCLPFLASLPSMLPHVDHQQLEEIGIHNENDRQAIILAAENYLAERKMDEEPGSSAPTAPVDEPSTSSTNILTRTISSIDTTECVVCMDSQCEVIFFAMWALMLLCNMLKYGNNRMPYVPRLYTAQNSSHKALKQKLRNELSIVFKISLRHASPLNCLGINFPLAFYYN</sequence>
<feature type="coiled-coil region" evidence="3">
    <location>
        <begin position="247"/>
        <end position="310"/>
    </location>
</feature>
<dbReference type="SUPFAM" id="SSF52058">
    <property type="entry name" value="L domain-like"/>
    <property type="match status" value="1"/>
</dbReference>
<dbReference type="GO" id="GO:0005737">
    <property type="term" value="C:cytoplasm"/>
    <property type="evidence" value="ECO:0007669"/>
    <property type="project" value="TreeGrafter"/>
</dbReference>
<protein>
    <submittedName>
        <fullName evidence="5">LRSAM1_1 protein</fullName>
    </submittedName>
</protein>
<feature type="coiled-coil region" evidence="3">
    <location>
        <begin position="479"/>
        <end position="531"/>
    </location>
</feature>
<dbReference type="InterPro" id="IPR050216">
    <property type="entry name" value="LRR_domain-containing"/>
</dbReference>
<dbReference type="Gene3D" id="3.80.10.10">
    <property type="entry name" value="Ribonuclease Inhibitor"/>
    <property type="match status" value="1"/>
</dbReference>
<evidence type="ECO:0000313" key="5">
    <source>
        <dbReference type="EMBL" id="JAG80845.1"/>
    </source>
</evidence>
<evidence type="ECO:0000256" key="2">
    <source>
        <dbReference type="ARBA" id="ARBA00022737"/>
    </source>
</evidence>
<dbReference type="PRINTS" id="PR00019">
    <property type="entry name" value="LEURICHRPT"/>
</dbReference>
<proteinExistence type="predicted"/>
<accession>A0A0C9Q9M5</accession>
<dbReference type="PANTHER" id="PTHR48051:SF47">
    <property type="entry name" value="LEUCINE RICH REPEAT AND STERILE ALPHA MOTIF CONTAINING 1"/>
    <property type="match status" value="1"/>
</dbReference>
<feature type="region of interest" description="Disordered" evidence="4">
    <location>
        <begin position="621"/>
        <end position="642"/>
    </location>
</feature>
<dbReference type="AlphaFoldDB" id="A0A0C9Q9M5"/>
<keyword evidence="3" id="KW-0175">Coiled coil</keyword>
<dbReference type="InterPro" id="IPR003591">
    <property type="entry name" value="Leu-rich_rpt_typical-subtyp"/>
</dbReference>
<reference evidence="5" key="1">
    <citation type="submission" date="2015-01" db="EMBL/GenBank/DDBJ databases">
        <title>Transcriptome Assembly of Fopius arisanus.</title>
        <authorList>
            <person name="Geib S."/>
        </authorList>
    </citation>
    <scope>NUCLEOTIDE SEQUENCE</scope>
</reference>
<evidence type="ECO:0000256" key="4">
    <source>
        <dbReference type="SAM" id="MobiDB-lite"/>
    </source>
</evidence>
<dbReference type="PROSITE" id="PS51450">
    <property type="entry name" value="LRR"/>
    <property type="match status" value="3"/>
</dbReference>
<dbReference type="SMART" id="SM00364">
    <property type="entry name" value="LRR_BAC"/>
    <property type="match status" value="4"/>
</dbReference>
<dbReference type="InterPro" id="IPR032675">
    <property type="entry name" value="LRR_dom_sf"/>
</dbReference>
<dbReference type="SMART" id="SM00369">
    <property type="entry name" value="LRR_TYP"/>
    <property type="match status" value="3"/>
</dbReference>
<dbReference type="Pfam" id="PF13855">
    <property type="entry name" value="LRR_8"/>
    <property type="match status" value="1"/>
</dbReference>
<dbReference type="PANTHER" id="PTHR48051">
    <property type="match status" value="1"/>
</dbReference>
<name>A0A0C9Q9M5_9HYME</name>